<evidence type="ECO:0000256" key="9">
    <source>
        <dbReference type="ARBA" id="ARBA00023012"/>
    </source>
</evidence>
<feature type="transmembrane region" description="Helical" evidence="11">
    <location>
        <begin position="34"/>
        <end position="55"/>
    </location>
</feature>
<evidence type="ECO:0000313" key="15">
    <source>
        <dbReference type="Proteomes" id="UP000245506"/>
    </source>
</evidence>
<keyword evidence="8 11" id="KW-1133">Transmembrane helix</keyword>
<dbReference type="InterPro" id="IPR004358">
    <property type="entry name" value="Sig_transdc_His_kin-like_C"/>
</dbReference>
<keyword evidence="6 11" id="KW-0812">Transmembrane</keyword>
<sequence length="470" mass="52682">MLLSVFKKFGSVSTRTLLRYRTNLQRSSAIQQGVLNISIFLISLLLLSIVTYLSVQGALVERMDDGLKQKMGLLVQQQSNSDSDEQYSSEPRTLNQVNFGNEFFLVFPKRDLESKKNRIFRKEGFSNKELDHDDDHYRLLVKHEDGLVFVVAESNDNDQEIMDIVVSSFLFNGLISLFFTTLLVIYLANRSYHQIRTIEHVLKHAAQGDLKQRIGPTDKNNDLAHVSAQIDTMLARLETSMSAMTDISANIAHELKTPISRLRHDLITALDQTEQGKDAMVALNDAYEESGQITETFNALLRIAQIEGGARRAHFTTLNMNDLINTVMDIYAEVAQDSGMSLRFEVNAQAESQPPLMINGDKELLIQMMANLIENSIRYCAEGTAIVIHCVSDGEQVRLQVSDNGSGIPEADREHVFERLYQGDRSRTDKRGTGLGLSLVKAIIELHNADITLLDNEPGLLVCMGFPTVS</sequence>
<accession>A0A317CKH3</accession>
<dbReference type="OrthoDB" id="9804645at2"/>
<dbReference type="PROSITE" id="PS50885">
    <property type="entry name" value="HAMP"/>
    <property type="match status" value="1"/>
</dbReference>
<dbReference type="InterPro" id="IPR005467">
    <property type="entry name" value="His_kinase_dom"/>
</dbReference>
<dbReference type="PRINTS" id="PR00344">
    <property type="entry name" value="BCTRLSENSOR"/>
</dbReference>
<comment type="subcellular location">
    <subcellularLocation>
        <location evidence="2">Membrane</location>
    </subcellularLocation>
</comment>
<evidence type="ECO:0000256" key="4">
    <source>
        <dbReference type="ARBA" id="ARBA00022553"/>
    </source>
</evidence>
<gene>
    <name evidence="14" type="ORF">DKT75_08625</name>
</gene>
<dbReference type="InterPro" id="IPR003660">
    <property type="entry name" value="HAMP_dom"/>
</dbReference>
<keyword evidence="10 11" id="KW-0472">Membrane</keyword>
<comment type="catalytic activity">
    <reaction evidence="1">
        <text>ATP + protein L-histidine = ADP + protein N-phospho-L-histidine.</text>
        <dbReference type="EC" id="2.7.13.3"/>
    </reaction>
</comment>
<dbReference type="Proteomes" id="UP000245506">
    <property type="component" value="Unassembled WGS sequence"/>
</dbReference>
<dbReference type="SUPFAM" id="SSF47384">
    <property type="entry name" value="Homodimeric domain of signal transducing histidine kinase"/>
    <property type="match status" value="1"/>
</dbReference>
<dbReference type="InterPro" id="IPR003661">
    <property type="entry name" value="HisK_dim/P_dom"/>
</dbReference>
<dbReference type="PANTHER" id="PTHR45436:SF8">
    <property type="entry name" value="HISTIDINE KINASE"/>
    <property type="match status" value="1"/>
</dbReference>
<organism evidence="14 15">
    <name type="scientific">Leucothrix arctica</name>
    <dbReference type="NCBI Taxonomy" id="1481894"/>
    <lineage>
        <taxon>Bacteria</taxon>
        <taxon>Pseudomonadati</taxon>
        <taxon>Pseudomonadota</taxon>
        <taxon>Gammaproteobacteria</taxon>
        <taxon>Thiotrichales</taxon>
        <taxon>Thiotrichaceae</taxon>
        <taxon>Leucothrix</taxon>
    </lineage>
</organism>
<evidence type="ECO:0000256" key="6">
    <source>
        <dbReference type="ARBA" id="ARBA00022692"/>
    </source>
</evidence>
<feature type="domain" description="Histidine kinase" evidence="12">
    <location>
        <begin position="250"/>
        <end position="470"/>
    </location>
</feature>
<dbReference type="PANTHER" id="PTHR45436">
    <property type="entry name" value="SENSOR HISTIDINE KINASE YKOH"/>
    <property type="match status" value="1"/>
</dbReference>
<keyword evidence="7 14" id="KW-0418">Kinase</keyword>
<feature type="domain" description="HAMP" evidence="13">
    <location>
        <begin position="189"/>
        <end position="242"/>
    </location>
</feature>
<keyword evidence="9" id="KW-0902">Two-component regulatory system</keyword>
<dbReference type="InterPro" id="IPR050428">
    <property type="entry name" value="TCS_sensor_his_kinase"/>
</dbReference>
<dbReference type="RefSeq" id="WP_109823018.1">
    <property type="nucleotide sequence ID" value="NZ_QGKL01000026.1"/>
</dbReference>
<protein>
    <recommendedName>
        <fullName evidence="3">histidine kinase</fullName>
        <ecNumber evidence="3">2.7.13.3</ecNumber>
    </recommendedName>
</protein>
<dbReference type="InterPro" id="IPR036890">
    <property type="entry name" value="HATPase_C_sf"/>
</dbReference>
<keyword evidence="15" id="KW-1185">Reference proteome</keyword>
<comment type="caution">
    <text evidence="14">The sequence shown here is derived from an EMBL/GenBank/DDBJ whole genome shotgun (WGS) entry which is preliminary data.</text>
</comment>
<dbReference type="Gene3D" id="6.10.340.10">
    <property type="match status" value="1"/>
</dbReference>
<evidence type="ECO:0000256" key="1">
    <source>
        <dbReference type="ARBA" id="ARBA00000085"/>
    </source>
</evidence>
<evidence type="ECO:0000256" key="8">
    <source>
        <dbReference type="ARBA" id="ARBA00022989"/>
    </source>
</evidence>
<proteinExistence type="predicted"/>
<evidence type="ECO:0000256" key="2">
    <source>
        <dbReference type="ARBA" id="ARBA00004370"/>
    </source>
</evidence>
<dbReference type="SMART" id="SM00388">
    <property type="entry name" value="HisKA"/>
    <property type="match status" value="1"/>
</dbReference>
<feature type="transmembrane region" description="Helical" evidence="11">
    <location>
        <begin position="164"/>
        <end position="188"/>
    </location>
</feature>
<reference evidence="14 15" key="1">
    <citation type="submission" date="2018-05" db="EMBL/GenBank/DDBJ databases">
        <title>Leucothrix arctica sp. nov., isolated from Arctic seawater.</title>
        <authorList>
            <person name="Choi A."/>
            <person name="Baek K."/>
        </authorList>
    </citation>
    <scope>NUCLEOTIDE SEQUENCE [LARGE SCALE GENOMIC DNA]</scope>
    <source>
        <strain evidence="14 15">IMCC9719</strain>
    </source>
</reference>
<evidence type="ECO:0000256" key="11">
    <source>
        <dbReference type="SAM" id="Phobius"/>
    </source>
</evidence>
<dbReference type="InterPro" id="IPR036097">
    <property type="entry name" value="HisK_dim/P_sf"/>
</dbReference>
<dbReference type="SUPFAM" id="SSF55874">
    <property type="entry name" value="ATPase domain of HSP90 chaperone/DNA topoisomerase II/histidine kinase"/>
    <property type="match status" value="1"/>
</dbReference>
<dbReference type="Gene3D" id="3.30.565.10">
    <property type="entry name" value="Histidine kinase-like ATPase, C-terminal domain"/>
    <property type="match status" value="1"/>
</dbReference>
<evidence type="ECO:0000256" key="7">
    <source>
        <dbReference type="ARBA" id="ARBA00022777"/>
    </source>
</evidence>
<dbReference type="SMART" id="SM00387">
    <property type="entry name" value="HATPase_c"/>
    <property type="match status" value="1"/>
</dbReference>
<dbReference type="Pfam" id="PF02518">
    <property type="entry name" value="HATPase_c"/>
    <property type="match status" value="1"/>
</dbReference>
<evidence type="ECO:0000256" key="10">
    <source>
        <dbReference type="ARBA" id="ARBA00023136"/>
    </source>
</evidence>
<evidence type="ECO:0000259" key="12">
    <source>
        <dbReference type="PROSITE" id="PS50109"/>
    </source>
</evidence>
<evidence type="ECO:0000313" key="14">
    <source>
        <dbReference type="EMBL" id="PWQ96820.1"/>
    </source>
</evidence>
<dbReference type="GO" id="GO:0000155">
    <property type="term" value="F:phosphorelay sensor kinase activity"/>
    <property type="evidence" value="ECO:0007669"/>
    <property type="project" value="InterPro"/>
</dbReference>
<dbReference type="Gene3D" id="1.10.287.130">
    <property type="match status" value="1"/>
</dbReference>
<dbReference type="PROSITE" id="PS50109">
    <property type="entry name" value="HIS_KIN"/>
    <property type="match status" value="1"/>
</dbReference>
<dbReference type="EMBL" id="QGKL01000026">
    <property type="protein sequence ID" value="PWQ96820.1"/>
    <property type="molecule type" value="Genomic_DNA"/>
</dbReference>
<dbReference type="EC" id="2.7.13.3" evidence="3"/>
<dbReference type="CDD" id="cd00082">
    <property type="entry name" value="HisKA"/>
    <property type="match status" value="1"/>
</dbReference>
<evidence type="ECO:0000256" key="5">
    <source>
        <dbReference type="ARBA" id="ARBA00022679"/>
    </source>
</evidence>
<dbReference type="InterPro" id="IPR003594">
    <property type="entry name" value="HATPase_dom"/>
</dbReference>
<dbReference type="CDD" id="cd00075">
    <property type="entry name" value="HATPase"/>
    <property type="match status" value="1"/>
</dbReference>
<keyword evidence="4" id="KW-0597">Phosphoprotein</keyword>
<evidence type="ECO:0000256" key="3">
    <source>
        <dbReference type="ARBA" id="ARBA00012438"/>
    </source>
</evidence>
<dbReference type="GO" id="GO:0005886">
    <property type="term" value="C:plasma membrane"/>
    <property type="evidence" value="ECO:0007669"/>
    <property type="project" value="TreeGrafter"/>
</dbReference>
<evidence type="ECO:0000259" key="13">
    <source>
        <dbReference type="PROSITE" id="PS50885"/>
    </source>
</evidence>
<name>A0A317CKH3_9GAMM</name>
<dbReference type="AlphaFoldDB" id="A0A317CKH3"/>
<keyword evidence="5" id="KW-0808">Transferase</keyword>